<dbReference type="GO" id="GO:1990904">
    <property type="term" value="C:ribonucleoprotein complex"/>
    <property type="evidence" value="ECO:0007669"/>
    <property type="project" value="TreeGrafter"/>
</dbReference>
<feature type="compositionally biased region" description="Basic and acidic residues" evidence="2">
    <location>
        <begin position="28"/>
        <end position="63"/>
    </location>
</feature>
<feature type="compositionally biased region" description="Basic and acidic residues" evidence="2">
    <location>
        <begin position="501"/>
        <end position="523"/>
    </location>
</feature>
<feature type="compositionally biased region" description="Basic and acidic residues" evidence="2">
    <location>
        <begin position="277"/>
        <end position="290"/>
    </location>
</feature>
<dbReference type="InterPro" id="IPR039604">
    <property type="entry name" value="Bfr1"/>
</dbReference>
<proteinExistence type="predicted"/>
<dbReference type="PANTHER" id="PTHR31027:SF2">
    <property type="entry name" value="LEBERCILIN DOMAIN-CONTAINING PROTEIN"/>
    <property type="match status" value="1"/>
</dbReference>
<evidence type="ECO:0000313" key="3">
    <source>
        <dbReference type="EMBL" id="CAF9910293.1"/>
    </source>
</evidence>
<accession>A0A8H3ERH0</accession>
<keyword evidence="4" id="KW-1185">Reference proteome</keyword>
<feature type="region of interest" description="Disordered" evidence="2">
    <location>
        <begin position="434"/>
        <end position="523"/>
    </location>
</feature>
<evidence type="ECO:0008006" key="5">
    <source>
        <dbReference type="Google" id="ProtNLM"/>
    </source>
</evidence>
<dbReference type="GO" id="GO:0003729">
    <property type="term" value="F:mRNA binding"/>
    <property type="evidence" value="ECO:0007669"/>
    <property type="project" value="TreeGrafter"/>
</dbReference>
<dbReference type="EMBL" id="CAJPDR010000041">
    <property type="protein sequence ID" value="CAF9910293.1"/>
    <property type="molecule type" value="Genomic_DNA"/>
</dbReference>
<dbReference type="OrthoDB" id="2195113at2759"/>
<dbReference type="GO" id="GO:0042175">
    <property type="term" value="C:nuclear outer membrane-endoplasmic reticulum membrane network"/>
    <property type="evidence" value="ECO:0007669"/>
    <property type="project" value="TreeGrafter"/>
</dbReference>
<feature type="region of interest" description="Disordered" evidence="2">
    <location>
        <begin position="1"/>
        <end position="85"/>
    </location>
</feature>
<feature type="compositionally biased region" description="Polar residues" evidence="2">
    <location>
        <begin position="485"/>
        <end position="496"/>
    </location>
</feature>
<dbReference type="GO" id="GO:0008298">
    <property type="term" value="P:intracellular mRNA localization"/>
    <property type="evidence" value="ECO:0007669"/>
    <property type="project" value="TreeGrafter"/>
</dbReference>
<dbReference type="GO" id="GO:0005783">
    <property type="term" value="C:endoplasmic reticulum"/>
    <property type="evidence" value="ECO:0007669"/>
    <property type="project" value="TreeGrafter"/>
</dbReference>
<name>A0A8H3ERH0_9LECA</name>
<feature type="coiled-coil region" evidence="1">
    <location>
        <begin position="177"/>
        <end position="223"/>
    </location>
</feature>
<dbReference type="PANTHER" id="PTHR31027">
    <property type="entry name" value="NUCLEAR SEGREGATION PROTEIN BFR1"/>
    <property type="match status" value="1"/>
</dbReference>
<gene>
    <name evidence="3" type="ORF">ALECFALPRED_006455</name>
</gene>
<dbReference type="AlphaFoldDB" id="A0A8H3ERH0"/>
<feature type="compositionally biased region" description="Basic and acidic residues" evidence="2">
    <location>
        <begin position="434"/>
        <end position="466"/>
    </location>
</feature>
<dbReference type="Proteomes" id="UP000664203">
    <property type="component" value="Unassembled WGS sequence"/>
</dbReference>
<keyword evidence="1" id="KW-0175">Coiled coil</keyword>
<feature type="region of interest" description="Disordered" evidence="2">
    <location>
        <begin position="277"/>
        <end position="299"/>
    </location>
</feature>
<evidence type="ECO:0000256" key="1">
    <source>
        <dbReference type="SAM" id="Coils"/>
    </source>
</evidence>
<evidence type="ECO:0000256" key="2">
    <source>
        <dbReference type="SAM" id="MobiDB-lite"/>
    </source>
</evidence>
<evidence type="ECO:0000313" key="4">
    <source>
        <dbReference type="Proteomes" id="UP000664203"/>
    </source>
</evidence>
<reference evidence="3" key="1">
    <citation type="submission" date="2021-03" db="EMBL/GenBank/DDBJ databases">
        <authorList>
            <person name="Tagirdzhanova G."/>
        </authorList>
    </citation>
    <scope>NUCLEOTIDE SEQUENCE</scope>
</reference>
<comment type="caution">
    <text evidence="3">The sequence shown here is derived from an EMBL/GenBank/DDBJ whole genome shotgun (WGS) entry which is preliminary data.</text>
</comment>
<feature type="compositionally biased region" description="Basic and acidic residues" evidence="2">
    <location>
        <begin position="74"/>
        <end position="85"/>
    </location>
</feature>
<feature type="region of interest" description="Disordered" evidence="2">
    <location>
        <begin position="327"/>
        <end position="400"/>
    </location>
</feature>
<organism evidence="3 4">
    <name type="scientific">Alectoria fallacina</name>
    <dbReference type="NCBI Taxonomy" id="1903189"/>
    <lineage>
        <taxon>Eukaryota</taxon>
        <taxon>Fungi</taxon>
        <taxon>Dikarya</taxon>
        <taxon>Ascomycota</taxon>
        <taxon>Pezizomycotina</taxon>
        <taxon>Lecanoromycetes</taxon>
        <taxon>OSLEUM clade</taxon>
        <taxon>Lecanoromycetidae</taxon>
        <taxon>Lecanorales</taxon>
        <taxon>Lecanorineae</taxon>
        <taxon>Parmeliaceae</taxon>
        <taxon>Alectoria</taxon>
    </lineage>
</organism>
<sequence length="523" mass="58197">MADIATPSAATMSTIDAGPEPSQKAQKTKPEKPDEQTYKESLGKAQKEHAAAQERVDAIKAKIDLAQPQNKDSPSGKRQQELKTELQHIRQAQSGFKSSRSGIQEKIVGLDARLKSQIAEQKTKRSQVLWKNTGDIDQEIQRQEKVAESSNATLVDQKKAIAQISSLRKQKKAFGGFDEAQRGIDKVKADIAELRKQLDNPEAKALSQRYDEADRELKAIKTEQDEAYKGLNSLRDERSKAYAEQQEKWAAMKDIKDQYFKANKAYRDWDQEQYKMRQEKQKAERDAYQKEKRRKIADKKLEEASEPAYMDEILTAEGLIRYFDPSSPEATKSLRGPSGFAAEAQRSVGTGSDFKGVKVSKKEDREDTYFMGTGGKKGKKGKKGSVAASPAPGTPTEGKFNLSIGIIEELAKVSVEPPMSQAGVPAVVEKLKEKRDHWKKDQGRKTKENVEKAQKEIDRLEAEAKEPQPSTSNRRTHDSAKKPATANQSVNGTASAETELAQEKDAAADVTEDLKAASIEDKE</sequence>
<protein>
    <recommendedName>
        <fullName evidence="5">Nuclear segregation protein</fullName>
    </recommendedName>
</protein>